<name>A0AAU9NKA3_9ASTR</name>
<sequence length="170" mass="18787">MGDVCVILAMDWLIRFGAMIDCEGQHVVVQTPSGGDLIIYGDGTRLGSGFCSAARARQYIQHGCACYLAYVVDTRVRDQVSVSEVPVIRYFTDVFLEELPGVPPERQVEFRIDIVSGAAPIAKGLYRLAPPEMQELSSQLQELLGKHFIRLSSSPWGTLILFVKKKDGSH</sequence>
<evidence type="ECO:0000313" key="2">
    <source>
        <dbReference type="Proteomes" id="UP001157418"/>
    </source>
</evidence>
<protein>
    <recommendedName>
        <fullName evidence="3">Reverse transcriptase domain-containing protein</fullName>
    </recommendedName>
</protein>
<dbReference type="SUPFAM" id="SSF56672">
    <property type="entry name" value="DNA/RNA polymerases"/>
    <property type="match status" value="1"/>
</dbReference>
<dbReference type="Gene3D" id="3.10.10.10">
    <property type="entry name" value="HIV Type 1 Reverse Transcriptase, subunit A, domain 1"/>
    <property type="match status" value="1"/>
</dbReference>
<dbReference type="InterPro" id="IPR043502">
    <property type="entry name" value="DNA/RNA_pol_sf"/>
</dbReference>
<organism evidence="1 2">
    <name type="scientific">Lactuca virosa</name>
    <dbReference type="NCBI Taxonomy" id="75947"/>
    <lineage>
        <taxon>Eukaryota</taxon>
        <taxon>Viridiplantae</taxon>
        <taxon>Streptophyta</taxon>
        <taxon>Embryophyta</taxon>
        <taxon>Tracheophyta</taxon>
        <taxon>Spermatophyta</taxon>
        <taxon>Magnoliopsida</taxon>
        <taxon>eudicotyledons</taxon>
        <taxon>Gunneridae</taxon>
        <taxon>Pentapetalae</taxon>
        <taxon>asterids</taxon>
        <taxon>campanulids</taxon>
        <taxon>Asterales</taxon>
        <taxon>Asteraceae</taxon>
        <taxon>Cichorioideae</taxon>
        <taxon>Cichorieae</taxon>
        <taxon>Lactucinae</taxon>
        <taxon>Lactuca</taxon>
    </lineage>
</organism>
<evidence type="ECO:0000313" key="1">
    <source>
        <dbReference type="EMBL" id="CAH1438307.1"/>
    </source>
</evidence>
<keyword evidence="2" id="KW-1185">Reference proteome</keyword>
<dbReference type="PANTHER" id="PTHR15503:SF41">
    <property type="entry name" value="NUCLEOTIDYLTRANSFERASE, RIBONUCLEASE H"/>
    <property type="match status" value="1"/>
</dbReference>
<proteinExistence type="predicted"/>
<reference evidence="1 2" key="1">
    <citation type="submission" date="2022-01" db="EMBL/GenBank/DDBJ databases">
        <authorList>
            <person name="Xiong W."/>
            <person name="Schranz E."/>
        </authorList>
    </citation>
    <scope>NUCLEOTIDE SEQUENCE [LARGE SCALE GENOMIC DNA]</scope>
</reference>
<dbReference type="EMBL" id="CAKMRJ010004445">
    <property type="protein sequence ID" value="CAH1438307.1"/>
    <property type="molecule type" value="Genomic_DNA"/>
</dbReference>
<accession>A0AAU9NKA3</accession>
<dbReference type="InterPro" id="IPR032567">
    <property type="entry name" value="RTL1-rel"/>
</dbReference>
<dbReference type="AlphaFoldDB" id="A0AAU9NKA3"/>
<dbReference type="Proteomes" id="UP001157418">
    <property type="component" value="Unassembled WGS sequence"/>
</dbReference>
<gene>
    <name evidence="1" type="ORF">LVIROSA_LOCUS24574</name>
</gene>
<dbReference type="PANTHER" id="PTHR15503">
    <property type="entry name" value="LDOC1 RELATED"/>
    <property type="match status" value="1"/>
</dbReference>
<evidence type="ECO:0008006" key="3">
    <source>
        <dbReference type="Google" id="ProtNLM"/>
    </source>
</evidence>
<comment type="caution">
    <text evidence="1">The sequence shown here is derived from an EMBL/GenBank/DDBJ whole genome shotgun (WGS) entry which is preliminary data.</text>
</comment>